<evidence type="ECO:0000313" key="3">
    <source>
        <dbReference type="Proteomes" id="UP001424441"/>
    </source>
</evidence>
<protein>
    <submittedName>
        <fullName evidence="2">MucR family transcriptional regulator Ros</fullName>
    </submittedName>
</protein>
<organism evidence="2 3">
    <name type="scientific">Paenochrobactrum glaciei</name>
    <dbReference type="NCBI Taxonomy" id="486407"/>
    <lineage>
        <taxon>Bacteria</taxon>
        <taxon>Pseudomonadati</taxon>
        <taxon>Pseudomonadota</taxon>
        <taxon>Alphaproteobacteria</taxon>
        <taxon>Hyphomicrobiales</taxon>
        <taxon>Brucellaceae</taxon>
        <taxon>Paenochrobactrum</taxon>
    </lineage>
</organism>
<reference evidence="2 3" key="1">
    <citation type="journal article" date="2019" name="Int. J. Syst. Evol. Microbiol.">
        <title>The Global Catalogue of Microorganisms (GCM) 10K type strain sequencing project: providing services to taxonomists for standard genome sequencing and annotation.</title>
        <authorList>
            <consortium name="The Broad Institute Genomics Platform"/>
            <consortium name="The Broad Institute Genome Sequencing Center for Infectious Disease"/>
            <person name="Wu L."/>
            <person name="Ma J."/>
        </authorList>
    </citation>
    <scope>NUCLEOTIDE SEQUENCE [LARGE SCALE GENOMIC DNA]</scope>
    <source>
        <strain evidence="2 3">JCM 15115</strain>
    </source>
</reference>
<name>A0ABN1GN40_9HYPH</name>
<dbReference type="Proteomes" id="UP001424441">
    <property type="component" value="Unassembled WGS sequence"/>
</dbReference>
<dbReference type="EMBL" id="BAAADE010000014">
    <property type="protein sequence ID" value="GAA0614952.1"/>
    <property type="molecule type" value="Genomic_DNA"/>
</dbReference>
<evidence type="ECO:0000313" key="2">
    <source>
        <dbReference type="EMBL" id="GAA0614952.1"/>
    </source>
</evidence>
<comment type="caution">
    <text evidence="2">The sequence shown here is derived from an EMBL/GenBank/DDBJ whole genome shotgun (WGS) entry which is preliminary data.</text>
</comment>
<dbReference type="Gene3D" id="1.10.10.1550">
    <property type="entry name" value="ROS/MUCR transcriptional regulator protein"/>
    <property type="match status" value="1"/>
</dbReference>
<evidence type="ECO:0000256" key="1">
    <source>
        <dbReference type="ARBA" id="ARBA00007031"/>
    </source>
</evidence>
<gene>
    <name evidence="2" type="primary">ros</name>
    <name evidence="2" type="ORF">GCM10008943_32610</name>
</gene>
<keyword evidence="3" id="KW-1185">Reference proteome</keyword>
<comment type="similarity">
    <text evidence="1">Belongs to the ros/MucR family.</text>
</comment>
<dbReference type="RefSeq" id="WP_343808133.1">
    <property type="nucleotide sequence ID" value="NZ_BAAADE010000014.1"/>
</dbReference>
<dbReference type="Pfam" id="PF05443">
    <property type="entry name" value="ROS_MUCR"/>
    <property type="match status" value="1"/>
</dbReference>
<accession>A0ABN1GN40</accession>
<dbReference type="InterPro" id="IPR008807">
    <property type="entry name" value="ROS_MUCR"/>
</dbReference>
<sequence>MKDHLLNLTAEITINYIKYNNIHTSALPPLITNIHSSLITIMQDGKFCDNILTSSTEAQRLPIVHIKKSFTKTNIICLECGKSFNTLKRHLRSSHDLSPHEYRKKWGLAPDYPMITLEYSQRRSKIAKDMALGVT</sequence>
<dbReference type="InterPro" id="IPR041920">
    <property type="entry name" value="ROS/MUCR_sf"/>
</dbReference>
<proteinExistence type="inferred from homology"/>